<dbReference type="Proteomes" id="UP001251857">
    <property type="component" value="Unassembled WGS sequence"/>
</dbReference>
<feature type="domain" description="Heavy metal binding" evidence="5">
    <location>
        <begin position="577"/>
        <end position="602"/>
    </location>
</feature>
<dbReference type="NCBIfam" id="TIGR01730">
    <property type="entry name" value="RND_mfp"/>
    <property type="match status" value="1"/>
</dbReference>
<dbReference type="SUPFAM" id="SSF111369">
    <property type="entry name" value="HlyD-like secretion proteins"/>
    <property type="match status" value="1"/>
</dbReference>
<dbReference type="InterPro" id="IPR006143">
    <property type="entry name" value="RND_pump_MFP"/>
</dbReference>
<reference evidence="9 10" key="1">
    <citation type="submission" date="2023-09" db="EMBL/GenBank/DDBJ databases">
        <authorList>
            <person name="Rey-Velasco X."/>
        </authorList>
    </citation>
    <scope>NUCLEOTIDE SEQUENCE [LARGE SCALE GENOMIC DNA]</scope>
    <source>
        <strain evidence="9 10">W335</strain>
    </source>
</reference>
<dbReference type="RefSeq" id="WP_311653833.1">
    <property type="nucleotide sequence ID" value="NZ_JAVRIB010000015.1"/>
</dbReference>
<keyword evidence="10" id="KW-1185">Reference proteome</keyword>
<feature type="compositionally biased region" description="Polar residues" evidence="3">
    <location>
        <begin position="454"/>
        <end position="466"/>
    </location>
</feature>
<evidence type="ECO:0000259" key="5">
    <source>
        <dbReference type="Pfam" id="PF19335"/>
    </source>
</evidence>
<evidence type="ECO:0000259" key="7">
    <source>
        <dbReference type="Pfam" id="PF25954"/>
    </source>
</evidence>
<feature type="domain" description="YtkA-like" evidence="4">
    <location>
        <begin position="52"/>
        <end position="129"/>
    </location>
</feature>
<evidence type="ECO:0000313" key="9">
    <source>
        <dbReference type="EMBL" id="MDT0635938.1"/>
    </source>
</evidence>
<feature type="compositionally biased region" description="Basic and acidic residues" evidence="3">
    <location>
        <begin position="278"/>
        <end position="297"/>
    </location>
</feature>
<dbReference type="Gene3D" id="6.10.140.730">
    <property type="match status" value="1"/>
</dbReference>
<feature type="domain" description="CzcB-like C-terminal circularly permuted SH3-like" evidence="8">
    <location>
        <begin position="861"/>
        <end position="922"/>
    </location>
</feature>
<comment type="caution">
    <text evidence="9">The sequence shown here is derived from an EMBL/GenBank/DDBJ whole genome shotgun (WGS) entry which is preliminary data.</text>
</comment>
<evidence type="ECO:0000259" key="8">
    <source>
        <dbReference type="Pfam" id="PF25975"/>
    </source>
</evidence>
<proteinExistence type="inferred from homology"/>
<dbReference type="Pfam" id="PF25869">
    <property type="entry name" value="3HB_CusB"/>
    <property type="match status" value="1"/>
</dbReference>
<evidence type="ECO:0000313" key="10">
    <source>
        <dbReference type="Proteomes" id="UP001251857"/>
    </source>
</evidence>
<dbReference type="EMBL" id="JAVRIB010000015">
    <property type="protein sequence ID" value="MDT0635938.1"/>
    <property type="molecule type" value="Genomic_DNA"/>
</dbReference>
<dbReference type="Pfam" id="PF25975">
    <property type="entry name" value="CzcB_C"/>
    <property type="match status" value="1"/>
</dbReference>
<evidence type="ECO:0000256" key="1">
    <source>
        <dbReference type="ARBA" id="ARBA00009477"/>
    </source>
</evidence>
<feature type="region of interest" description="Disordered" evidence="3">
    <location>
        <begin position="264"/>
        <end position="329"/>
    </location>
</feature>
<feature type="domain" description="CusB-like beta-barrel" evidence="7">
    <location>
        <begin position="779"/>
        <end position="855"/>
    </location>
</feature>
<evidence type="ECO:0000259" key="4">
    <source>
        <dbReference type="Pfam" id="PF13115"/>
    </source>
</evidence>
<feature type="compositionally biased region" description="Basic and acidic residues" evidence="3">
    <location>
        <begin position="431"/>
        <end position="446"/>
    </location>
</feature>
<protein>
    <submittedName>
        <fullName evidence="9">Efflux RND transporter periplasmic adaptor subunit</fullName>
    </submittedName>
</protein>
<keyword evidence="2" id="KW-0813">Transport</keyword>
<dbReference type="InterPro" id="IPR058791">
    <property type="entry name" value="3HB_CusB"/>
</dbReference>
<organism evidence="9 10">
    <name type="scientific">Spectribacter hydrogenoxidans</name>
    <dbReference type="NCBI Taxonomy" id="3075608"/>
    <lineage>
        <taxon>Bacteria</taxon>
        <taxon>Pseudomonadati</taxon>
        <taxon>Pseudomonadota</taxon>
        <taxon>Gammaproteobacteria</taxon>
        <taxon>Salinisphaerales</taxon>
        <taxon>Salinisphaeraceae</taxon>
        <taxon>Spectribacter</taxon>
    </lineage>
</organism>
<sequence>MKNLKFTLLIALPVILIAGAVGFFGFRYFTGAGPAPANMATATTYESGPFRVTVDINPEAPRVGDNQFTVKVADAQGKPVTGASIKAYGEMSAMGAMASMRAPAELDEVEPGRYAGPLNLEMRGEWPLSLYIQKDGVGETRLGFDMATGREGLSITSGGTPVAGSMSQKDGMRGDQMAAGQSPEKNDRGFYTVGKYQVKVEVLGSGSMVPGDAMSGDKMEPGAMSKDGAMMQDDGMRGEDTMMADQGMSGGDRMMQDGAMSGEKSMQQGDAMSPAMSDRGDKIKKDRMDKDGGDRMMQDNAMSNGLSGKGMRQGDSMPADGGGAMSDSMSDTGGVMQEDGMAMDSGDGMSGETPEAMEAMKKGTAMMAGRNLLQVTVLDENDQPVNGATVRVAAQRELNQGMQDQGAMMDQEASSGGNRSMQDDAMNDGDSMMRDESKRGGDRMMQDDAMSDGKSMQQGESMSPNMSDRGDRMEKDGMAMDGGDSMRADDAMMQDDAMSKGMSGKGMQGRRNSEVVQLEAGGNGVYRGVLDVPGEGDFVLAVDVSTEEQGHGDLVLAFTTGEYGLRAATATPEGIAYYTCSMHPSVKEAGPGQCPICSMDLTSVTNEQVQSGVVTVDAKRRQLIGVETGQAEMREVTKTIRAVGQVDYDERRISNVSLKFDAWIGELKADYVGTRVEKGQVLFTVYSPELLSAQQEYLETRQRLASRGPDDSLVRAARKRLMLWDISPNQVRAIERRGEAFEYLPIFAPKSGTVVEKMIVDGSHMKTGDMLLRIADLSTVWIDAEVYEADLPLIDKGMTAEVSLPYGPDQQYRANVDYIYPYLEGKTRTARIRLVLDNPDGALKPDMYAEVKLQANLGRRLMVPEGAVLVAGESRVVFKDMGEDGKLKPVRVKTGQRVDGWVEINQGLEPGDDVITSGNFLIAAEAKLKTGIEQW</sequence>
<evidence type="ECO:0000259" key="6">
    <source>
        <dbReference type="Pfam" id="PF25869"/>
    </source>
</evidence>
<gene>
    <name evidence="9" type="ORF">RM532_13365</name>
</gene>
<feature type="region of interest" description="Disordered" evidence="3">
    <location>
        <begin position="404"/>
        <end position="472"/>
    </location>
</feature>
<feature type="region of interest" description="Disordered" evidence="3">
    <location>
        <begin position="153"/>
        <end position="188"/>
    </location>
</feature>
<dbReference type="Gene3D" id="2.40.30.170">
    <property type="match status" value="1"/>
</dbReference>
<dbReference type="PANTHER" id="PTHR30097">
    <property type="entry name" value="CATION EFFLUX SYSTEM PROTEIN CUSB"/>
    <property type="match status" value="1"/>
</dbReference>
<name>A0ABU3C305_9GAMM</name>
<comment type="similarity">
    <text evidence="1">Belongs to the membrane fusion protein (MFP) (TC 8.A.1) family.</text>
</comment>
<dbReference type="Pfam" id="PF19335">
    <property type="entry name" value="HMBD"/>
    <property type="match status" value="1"/>
</dbReference>
<dbReference type="PANTHER" id="PTHR30097:SF15">
    <property type="entry name" value="CATION EFFLUX SYSTEM PROTEIN CUSB"/>
    <property type="match status" value="1"/>
</dbReference>
<dbReference type="InterPro" id="IPR058649">
    <property type="entry name" value="CzcB_C"/>
</dbReference>
<dbReference type="Pfam" id="PF13115">
    <property type="entry name" value="YtkA"/>
    <property type="match status" value="1"/>
</dbReference>
<dbReference type="InterPro" id="IPR058792">
    <property type="entry name" value="Beta-barrel_RND_2"/>
</dbReference>
<dbReference type="InterPro" id="IPR032693">
    <property type="entry name" value="YtkA-like_dom"/>
</dbReference>
<accession>A0ABU3C305</accession>
<dbReference type="InterPro" id="IPR045800">
    <property type="entry name" value="HMBD"/>
</dbReference>
<evidence type="ECO:0000256" key="3">
    <source>
        <dbReference type="SAM" id="MobiDB-lite"/>
    </source>
</evidence>
<feature type="domain" description="CusB-like three alpha-helical bundle" evidence="6">
    <location>
        <begin position="689"/>
        <end position="740"/>
    </location>
</feature>
<dbReference type="Pfam" id="PF25954">
    <property type="entry name" value="Beta-barrel_RND_2"/>
    <property type="match status" value="1"/>
</dbReference>
<dbReference type="InterPro" id="IPR051909">
    <property type="entry name" value="MFP_Cation_Efflux"/>
</dbReference>
<dbReference type="Gene3D" id="2.40.420.20">
    <property type="match status" value="1"/>
</dbReference>
<evidence type="ECO:0000256" key="2">
    <source>
        <dbReference type="ARBA" id="ARBA00022448"/>
    </source>
</evidence>